<sequence>MGAGTFTFDVDAKLVLMPKLTTNFKGMTIKWEPGDDSDKSYSLKVGPQKVSLNWKYDPELWTLEIGAVGAYGDERSGGDVYTTITADVDIAQLLVRQLSGGLLKKIKEETNNAVEPMIDGIIGFEFHLGEGNDRLELHQNYADLKLGFKIDFQKLIAELRKTGEAASEGAERGMEEGVADVRGDDSPKRSDEKGDESEGEQPKGYSNEAGVGPITVSSEAGASVEAGAEFHAKTTYGETDEGAVEPTKSSVSTKGYVKVQIGYFTIDLTVWEGEGKSKGTATERQAMRDRALASGIIDAMETVPLDQLRGAATYEEMETLVDALNEKWVTAPDPYIRDARSQLTDPGSLVDWGWGNNYPMLFREVGGTNYFSVYAGLDRLFEIASQRDGSVEQKKQVISRWPGRHGIEINERHRKALHDWQVAVNTAEQLALRSAGGTSRSELLDDATTLKSHVTMMLDKYSPATLKYIGYYETLTNISRLSPEEIVRSLTRIQKRKARQLQSRTSQ</sequence>
<dbReference type="Proteomes" id="UP000304382">
    <property type="component" value="Unassembled WGS sequence"/>
</dbReference>
<feature type="region of interest" description="Disordered" evidence="1">
    <location>
        <begin position="163"/>
        <end position="214"/>
    </location>
</feature>
<dbReference type="EMBL" id="BIXZ01000007">
    <property type="protein sequence ID" value="GCF15384.1"/>
    <property type="molecule type" value="Genomic_DNA"/>
</dbReference>
<feature type="compositionally biased region" description="Basic and acidic residues" evidence="1">
    <location>
        <begin position="163"/>
        <end position="192"/>
    </location>
</feature>
<evidence type="ECO:0000256" key="1">
    <source>
        <dbReference type="SAM" id="MobiDB-lite"/>
    </source>
</evidence>
<comment type="caution">
    <text evidence="2">The sequence shown here is derived from an EMBL/GenBank/DDBJ whole genome shotgun (WGS) entry which is preliminary data.</text>
</comment>
<gene>
    <name evidence="2" type="ORF">Harman_33190</name>
</gene>
<evidence type="ECO:0000313" key="2">
    <source>
        <dbReference type="EMBL" id="GCF15384.1"/>
    </source>
</evidence>
<reference evidence="2 3" key="1">
    <citation type="submission" date="2019-02" db="EMBL/GenBank/DDBJ databases">
        <title>Haloarcula mannanilyticum sp. nov., a mannan degrading haloarchaeon isolated from commercial salt.</title>
        <authorList>
            <person name="Enomoto S."/>
            <person name="Shimane Y."/>
            <person name="Kamekura M."/>
            <person name="Ito T."/>
            <person name="Moriya O."/>
            <person name="Ihara K."/>
            <person name="Takahashi-Ando N."/>
            <person name="Fukushima Y."/>
            <person name="Yoshida Y."/>
            <person name="Usama R."/>
            <person name="Takai K."/>
            <person name="Minegishi H."/>
        </authorList>
    </citation>
    <scope>NUCLEOTIDE SEQUENCE [LARGE SCALE GENOMIC DNA]</scope>
    <source>
        <strain evidence="2 3">MD130-1</strain>
    </source>
</reference>
<organism evidence="2 3">
    <name type="scientific">Haloarcula mannanilytica</name>
    <dbReference type="NCBI Taxonomy" id="2509225"/>
    <lineage>
        <taxon>Archaea</taxon>
        <taxon>Methanobacteriati</taxon>
        <taxon>Methanobacteriota</taxon>
        <taxon>Stenosarchaea group</taxon>
        <taxon>Halobacteria</taxon>
        <taxon>Halobacteriales</taxon>
        <taxon>Haloarculaceae</taxon>
        <taxon>Haloarcula</taxon>
    </lineage>
</organism>
<dbReference type="AlphaFoldDB" id="A0A4C2ELF8"/>
<proteinExistence type="predicted"/>
<accession>A0A4C2ELF8</accession>
<keyword evidence="3" id="KW-1185">Reference proteome</keyword>
<name>A0A4C2ELF8_9EURY</name>
<protein>
    <submittedName>
        <fullName evidence="2">Uncharacterized protein</fullName>
    </submittedName>
</protein>
<evidence type="ECO:0000313" key="3">
    <source>
        <dbReference type="Proteomes" id="UP000304382"/>
    </source>
</evidence>